<dbReference type="SUPFAM" id="SSF50370">
    <property type="entry name" value="Ricin B-like lectins"/>
    <property type="match status" value="1"/>
</dbReference>
<evidence type="ECO:0000256" key="1">
    <source>
        <dbReference type="ARBA" id="ARBA00004834"/>
    </source>
</evidence>
<comment type="similarity">
    <text evidence="2 7">Belongs to the glycosyl hydrolase 43 family.</text>
</comment>
<dbReference type="KEGG" id="marq:MARGE09_P0167"/>
<feature type="domain" description="Ricin B lectin" evidence="8">
    <location>
        <begin position="101"/>
        <end position="237"/>
    </location>
</feature>
<dbReference type="PANTHER" id="PTHR43301:SF3">
    <property type="entry name" value="ARABINAN ENDO-1,5-ALPHA-L-ARABINOSIDASE A-RELATED"/>
    <property type="match status" value="1"/>
</dbReference>
<dbReference type="PANTHER" id="PTHR43301">
    <property type="entry name" value="ARABINAN ENDO-1,5-ALPHA-L-ARABINOSIDASE"/>
    <property type="match status" value="1"/>
</dbReference>
<evidence type="ECO:0000256" key="2">
    <source>
        <dbReference type="ARBA" id="ARBA00009865"/>
    </source>
</evidence>
<organism evidence="9 10">
    <name type="scientific">Marinagarivorans cellulosilyticus</name>
    <dbReference type="NCBI Taxonomy" id="2721545"/>
    <lineage>
        <taxon>Bacteria</taxon>
        <taxon>Pseudomonadati</taxon>
        <taxon>Pseudomonadota</taxon>
        <taxon>Gammaproteobacteria</taxon>
        <taxon>Cellvibrionales</taxon>
        <taxon>Cellvibrionaceae</taxon>
        <taxon>Marinagarivorans</taxon>
    </lineage>
</organism>
<dbReference type="GO" id="GO:0046558">
    <property type="term" value="F:arabinan endo-1,5-alpha-L-arabinosidase activity"/>
    <property type="evidence" value="ECO:0007669"/>
    <property type="project" value="UniProtKB-EC"/>
</dbReference>
<dbReference type="AlphaFoldDB" id="A0AAN1WE83"/>
<protein>
    <submittedName>
        <fullName evidence="9">Arabinan endo-1,5-alpha-L-arabinosidase</fullName>
        <ecNumber evidence="9">3.2.1.99</ecNumber>
    </submittedName>
</protein>
<sequence length="543" mass="58559">MKMLSAQACQLLTRLAYCGALTATISACTGETESPSSAAVSSSSTLASSSALAAASSVPSASLASSAMSISNTFSSVSSISSSSSVPRSSAASVVDAKLERGVYTLASRLSGKLLEVANASNADGANVIQWPDLGGPNQRWIIREVIEGYYSIVSVQSGKALEIFEQSTANAANVVQYDYWQGDSQLWRILDLGDGAVQLVNRLSEKALTVAASADDGANIEQNTPTGAANQIWQLNFLGAVDGPVEDKSETNGAENHWEMTGDTFTHDPTLYLEDGTWYQYFTADWIGSKTSNDGRNWRDTGRILPGEFSWWRNYVPDWEPANVWAPEIDRYGDRVWMWYSVSTFGSRVSAIGLLSATSAAAGDWRDEGLAISSNNSNNFNAIDADLAVDEYGDPWMTFGSWNSGIKLTRLDPLSMKPVGQLYSIASKDGGIEAPDVVYRQGYYYLFVSLGRCCAGVDSTYHIVYGRSEKITGPYLDKNGNDMLNGGGSLLDGGNDVWIGPGGQDIINTNLIIRHAYPASQNQFAAVLISALNWDNEGWPRY</sequence>
<dbReference type="InterPro" id="IPR000772">
    <property type="entry name" value="Ricin_B_lectin"/>
</dbReference>
<dbReference type="SMART" id="SM00458">
    <property type="entry name" value="RICIN"/>
    <property type="match status" value="1"/>
</dbReference>
<evidence type="ECO:0000256" key="5">
    <source>
        <dbReference type="PIRSR" id="PIRSR606710-1"/>
    </source>
</evidence>
<evidence type="ECO:0000256" key="7">
    <source>
        <dbReference type="RuleBase" id="RU361187"/>
    </source>
</evidence>
<dbReference type="InterPro" id="IPR050727">
    <property type="entry name" value="GH43_arabinanases"/>
</dbReference>
<dbReference type="RefSeq" id="WP_236985481.1">
    <property type="nucleotide sequence ID" value="NZ_AP023086.1"/>
</dbReference>
<feature type="active site" description="Proton acceptor" evidence="5">
    <location>
        <position position="269"/>
    </location>
</feature>
<name>A0AAN1WE83_9GAMM</name>
<dbReference type="Gene3D" id="2.80.10.50">
    <property type="match status" value="3"/>
</dbReference>
<evidence type="ECO:0000313" key="9">
    <source>
        <dbReference type="EMBL" id="BCD95968.1"/>
    </source>
</evidence>
<dbReference type="InterPro" id="IPR006710">
    <property type="entry name" value="Glyco_hydro_43"/>
</dbReference>
<dbReference type="InterPro" id="IPR035992">
    <property type="entry name" value="Ricin_B-like_lectins"/>
</dbReference>
<evidence type="ECO:0000256" key="6">
    <source>
        <dbReference type="PIRSR" id="PIRSR606710-2"/>
    </source>
</evidence>
<comment type="pathway">
    <text evidence="1">Glycan metabolism; L-arabinan degradation.</text>
</comment>
<evidence type="ECO:0000259" key="8">
    <source>
        <dbReference type="SMART" id="SM00458"/>
    </source>
</evidence>
<dbReference type="GO" id="GO:0005975">
    <property type="term" value="P:carbohydrate metabolic process"/>
    <property type="evidence" value="ECO:0007669"/>
    <property type="project" value="InterPro"/>
</dbReference>
<evidence type="ECO:0000256" key="3">
    <source>
        <dbReference type="ARBA" id="ARBA00022801"/>
    </source>
</evidence>
<evidence type="ECO:0000256" key="4">
    <source>
        <dbReference type="ARBA" id="ARBA00023295"/>
    </source>
</evidence>
<dbReference type="PROSITE" id="PS50231">
    <property type="entry name" value="RICIN_B_LECTIN"/>
    <property type="match status" value="1"/>
</dbReference>
<keyword evidence="4 7" id="KW-0326">Glycosidase</keyword>
<dbReference type="EMBL" id="AP023086">
    <property type="protein sequence ID" value="BCD95968.1"/>
    <property type="molecule type" value="Genomic_DNA"/>
</dbReference>
<dbReference type="Pfam" id="PF04616">
    <property type="entry name" value="Glyco_hydro_43"/>
    <property type="match status" value="1"/>
</dbReference>
<dbReference type="SUPFAM" id="SSF75005">
    <property type="entry name" value="Arabinanase/levansucrase/invertase"/>
    <property type="match status" value="1"/>
</dbReference>
<dbReference type="Proteomes" id="UP001320119">
    <property type="component" value="Chromosome"/>
</dbReference>
<proteinExistence type="inferred from homology"/>
<keyword evidence="3 7" id="KW-0378">Hydrolase</keyword>
<evidence type="ECO:0000313" key="10">
    <source>
        <dbReference type="Proteomes" id="UP001320119"/>
    </source>
</evidence>
<dbReference type="Gene3D" id="2.115.10.20">
    <property type="entry name" value="Glycosyl hydrolase domain, family 43"/>
    <property type="match status" value="1"/>
</dbReference>
<dbReference type="CDD" id="cd00161">
    <property type="entry name" value="beta-trefoil_Ricin-like"/>
    <property type="match status" value="1"/>
</dbReference>
<dbReference type="Pfam" id="PF14200">
    <property type="entry name" value="RicinB_lectin_2"/>
    <property type="match status" value="1"/>
</dbReference>
<dbReference type="EC" id="3.2.1.99" evidence="9"/>
<dbReference type="InterPro" id="IPR023296">
    <property type="entry name" value="Glyco_hydro_beta-prop_sf"/>
</dbReference>
<accession>A0AAN1WE83</accession>
<feature type="active site" description="Proton donor" evidence="5">
    <location>
        <position position="434"/>
    </location>
</feature>
<feature type="site" description="Important for catalytic activity, responsible for pKa modulation of the active site Glu and correct orientation of both the proton donor and substrate" evidence="6">
    <location>
        <position position="385"/>
    </location>
</feature>
<gene>
    <name evidence="9" type="ORF">MARGE09_P0167</name>
</gene>
<dbReference type="PROSITE" id="PS51257">
    <property type="entry name" value="PROKAR_LIPOPROTEIN"/>
    <property type="match status" value="1"/>
</dbReference>
<reference evidence="9 10" key="1">
    <citation type="journal article" date="2022" name="IScience">
        <title>An ultrasensitive nanofiber-based assay for enzymatic hydrolysis and deep-sea microbial degradation of cellulose.</title>
        <authorList>
            <person name="Tsudome M."/>
            <person name="Tachioka M."/>
            <person name="Miyazaki M."/>
            <person name="Uchimura K."/>
            <person name="Tsuda M."/>
            <person name="Takaki Y."/>
            <person name="Deguchi S."/>
        </authorList>
    </citation>
    <scope>NUCLEOTIDE SEQUENCE [LARGE SCALE GENOMIC DNA]</scope>
    <source>
        <strain evidence="9 10">GE09</strain>
    </source>
</reference>
<keyword evidence="10" id="KW-1185">Reference proteome</keyword>